<feature type="compositionally biased region" description="Basic and acidic residues" evidence="14">
    <location>
        <begin position="61"/>
        <end position="82"/>
    </location>
</feature>
<evidence type="ECO:0000256" key="14">
    <source>
        <dbReference type="SAM" id="MobiDB-lite"/>
    </source>
</evidence>
<feature type="transmembrane region" description="Helical" evidence="13">
    <location>
        <begin position="463"/>
        <end position="482"/>
    </location>
</feature>
<dbReference type="EMBL" id="CP003364">
    <property type="protein sequence ID" value="AGA25207.1"/>
    <property type="molecule type" value="Genomic_DNA"/>
</dbReference>
<dbReference type="OrthoDB" id="9780552at2"/>
<evidence type="ECO:0000256" key="3">
    <source>
        <dbReference type="ARBA" id="ARBA00015325"/>
    </source>
</evidence>
<keyword evidence="4 13" id="KW-0813">Transport</keyword>
<dbReference type="InterPro" id="IPR038221">
    <property type="entry name" value="YidC_periplasmic_sf"/>
</dbReference>
<gene>
    <name evidence="13" type="primary">yidC</name>
    <name evidence="16" type="ordered locus">Sinac_0798</name>
</gene>
<keyword evidence="17" id="KW-1185">Reference proteome</keyword>
<feature type="compositionally biased region" description="Gly residues" evidence="14">
    <location>
        <begin position="680"/>
        <end position="696"/>
    </location>
</feature>
<feature type="transmembrane region" description="Helical" evidence="13">
    <location>
        <begin position="627"/>
        <end position="650"/>
    </location>
</feature>
<dbReference type="Proteomes" id="UP000010798">
    <property type="component" value="Chromosome"/>
</dbReference>
<keyword evidence="6 13" id="KW-0812">Transmembrane</keyword>
<accession>L0D7I5</accession>
<evidence type="ECO:0000256" key="5">
    <source>
        <dbReference type="ARBA" id="ARBA00022475"/>
    </source>
</evidence>
<protein>
    <recommendedName>
        <fullName evidence="3 13">Membrane protein insertase YidC</fullName>
    </recommendedName>
    <alternativeName>
        <fullName evidence="12 13">Foldase YidC</fullName>
    </alternativeName>
    <alternativeName>
        <fullName evidence="11 13">Membrane integrase YidC</fullName>
    </alternativeName>
    <alternativeName>
        <fullName evidence="13">Membrane protein YidC</fullName>
    </alternativeName>
</protein>
<dbReference type="InterPro" id="IPR001708">
    <property type="entry name" value="YidC/ALB3/OXA1/COX18"/>
</dbReference>
<evidence type="ECO:0000256" key="6">
    <source>
        <dbReference type="ARBA" id="ARBA00022692"/>
    </source>
</evidence>
<feature type="compositionally biased region" description="Basic and acidic residues" evidence="14">
    <location>
        <begin position="710"/>
        <end position="742"/>
    </location>
</feature>
<comment type="subunit">
    <text evidence="13">Interacts with the Sec translocase complex via SecD. Specifically interacts with transmembrane segments of nascent integral membrane proteins during membrane integration.</text>
</comment>
<name>L0D7I5_SINAD</name>
<keyword evidence="7 13" id="KW-0653">Protein transport</keyword>
<evidence type="ECO:0000256" key="12">
    <source>
        <dbReference type="ARBA" id="ARBA00033342"/>
    </source>
</evidence>
<evidence type="ECO:0000256" key="10">
    <source>
        <dbReference type="ARBA" id="ARBA00023186"/>
    </source>
</evidence>
<dbReference type="KEGG" id="saci:Sinac_0798"/>
<dbReference type="InterPro" id="IPR028055">
    <property type="entry name" value="YidC/Oxa/ALB_C"/>
</dbReference>
<evidence type="ECO:0000256" key="2">
    <source>
        <dbReference type="ARBA" id="ARBA00010527"/>
    </source>
</evidence>
<feature type="transmembrane region" description="Helical" evidence="13">
    <location>
        <begin position="587"/>
        <end position="607"/>
    </location>
</feature>
<evidence type="ECO:0000313" key="16">
    <source>
        <dbReference type="EMBL" id="AGA25207.1"/>
    </source>
</evidence>
<dbReference type="InterPro" id="IPR047196">
    <property type="entry name" value="YidC_ALB_C"/>
</dbReference>
<feature type="region of interest" description="Disordered" evidence="14">
    <location>
        <begin position="49"/>
        <end position="89"/>
    </location>
</feature>
<feature type="domain" description="Membrane insertase YidC/Oxa/ALB C-terminal" evidence="15">
    <location>
        <begin position="463"/>
        <end position="657"/>
    </location>
</feature>
<feature type="transmembrane region" description="Helical" evidence="13">
    <location>
        <begin position="529"/>
        <end position="549"/>
    </location>
</feature>
<dbReference type="CDD" id="cd20070">
    <property type="entry name" value="5TM_YidC_Alb3"/>
    <property type="match status" value="1"/>
</dbReference>
<evidence type="ECO:0000256" key="8">
    <source>
        <dbReference type="ARBA" id="ARBA00022989"/>
    </source>
</evidence>
<evidence type="ECO:0000256" key="1">
    <source>
        <dbReference type="ARBA" id="ARBA00004429"/>
    </source>
</evidence>
<evidence type="ECO:0000256" key="11">
    <source>
        <dbReference type="ARBA" id="ARBA00033245"/>
    </source>
</evidence>
<dbReference type="HAMAP" id="MF_01810">
    <property type="entry name" value="YidC_type1"/>
    <property type="match status" value="1"/>
</dbReference>
<dbReference type="GO" id="GO:0005886">
    <property type="term" value="C:plasma membrane"/>
    <property type="evidence" value="ECO:0007669"/>
    <property type="project" value="UniProtKB-SubCell"/>
</dbReference>
<feature type="compositionally biased region" description="Basic residues" evidence="14">
    <location>
        <begin position="743"/>
        <end position="752"/>
    </location>
</feature>
<dbReference type="AlphaFoldDB" id="L0D7I5"/>
<evidence type="ECO:0000256" key="7">
    <source>
        <dbReference type="ARBA" id="ARBA00022927"/>
    </source>
</evidence>
<dbReference type="GO" id="GO:0032977">
    <property type="term" value="F:membrane insertase activity"/>
    <property type="evidence" value="ECO:0007669"/>
    <property type="project" value="InterPro"/>
</dbReference>
<dbReference type="PANTHER" id="PTHR12428:SF65">
    <property type="entry name" value="CYTOCHROME C OXIDASE ASSEMBLY PROTEIN COX18, MITOCHONDRIAL"/>
    <property type="match status" value="1"/>
</dbReference>
<comment type="function">
    <text evidence="13">Required for the insertion and/or proper folding and/or complex formation of integral membrane proteins into the membrane. Involved in integration of membrane proteins that insert both dependently and independently of the Sec translocase complex, as well as at least some lipoproteins. Aids folding of multispanning membrane proteins.</text>
</comment>
<evidence type="ECO:0000259" key="15">
    <source>
        <dbReference type="Pfam" id="PF02096"/>
    </source>
</evidence>
<feature type="region of interest" description="Disordered" evidence="14">
    <location>
        <begin position="665"/>
        <end position="752"/>
    </location>
</feature>
<organism evidence="16 17">
    <name type="scientific">Singulisphaera acidiphila (strain ATCC BAA-1392 / DSM 18658 / VKM B-2454 / MOB10)</name>
    <dbReference type="NCBI Taxonomy" id="886293"/>
    <lineage>
        <taxon>Bacteria</taxon>
        <taxon>Pseudomonadati</taxon>
        <taxon>Planctomycetota</taxon>
        <taxon>Planctomycetia</taxon>
        <taxon>Isosphaerales</taxon>
        <taxon>Isosphaeraceae</taxon>
        <taxon>Singulisphaera</taxon>
    </lineage>
</organism>
<dbReference type="STRING" id="886293.Sinac_0798"/>
<dbReference type="InterPro" id="IPR019998">
    <property type="entry name" value="Membr_insert_YidC"/>
</dbReference>
<evidence type="ECO:0000256" key="9">
    <source>
        <dbReference type="ARBA" id="ARBA00023136"/>
    </source>
</evidence>
<comment type="subcellular location">
    <subcellularLocation>
        <location evidence="1 13">Cell inner membrane</location>
        <topology evidence="1 13">Multi-pass membrane protein</topology>
    </subcellularLocation>
</comment>
<dbReference type="PANTHER" id="PTHR12428">
    <property type="entry name" value="OXA1"/>
    <property type="match status" value="1"/>
</dbReference>
<dbReference type="HOGENOM" id="CLU_371641_0_0_0"/>
<keyword evidence="13" id="KW-0997">Cell inner membrane</keyword>
<keyword evidence="9 13" id="KW-0472">Membrane</keyword>
<keyword evidence="8 13" id="KW-1133">Transmembrane helix</keyword>
<proteinExistence type="inferred from homology"/>
<dbReference type="Gene3D" id="2.70.98.90">
    <property type="match status" value="1"/>
</dbReference>
<evidence type="ECO:0000256" key="13">
    <source>
        <dbReference type="HAMAP-Rule" id="MF_01810"/>
    </source>
</evidence>
<dbReference type="NCBIfam" id="TIGR03592">
    <property type="entry name" value="yidC_oxa1_cterm"/>
    <property type="match status" value="1"/>
</dbReference>
<feature type="transmembrane region" description="Helical" evidence="13">
    <location>
        <begin position="7"/>
        <end position="25"/>
    </location>
</feature>
<dbReference type="GO" id="GO:0051205">
    <property type="term" value="P:protein insertion into membrane"/>
    <property type="evidence" value="ECO:0007669"/>
    <property type="project" value="TreeGrafter"/>
</dbReference>
<reference evidence="16 17" key="1">
    <citation type="submission" date="2012-02" db="EMBL/GenBank/DDBJ databases">
        <title>Complete sequence of chromosome of Singulisphaera acidiphila DSM 18658.</title>
        <authorList>
            <consortium name="US DOE Joint Genome Institute (JGI-PGF)"/>
            <person name="Lucas S."/>
            <person name="Copeland A."/>
            <person name="Lapidus A."/>
            <person name="Glavina del Rio T."/>
            <person name="Dalin E."/>
            <person name="Tice H."/>
            <person name="Bruce D."/>
            <person name="Goodwin L."/>
            <person name="Pitluck S."/>
            <person name="Peters L."/>
            <person name="Ovchinnikova G."/>
            <person name="Chertkov O."/>
            <person name="Kyrpides N."/>
            <person name="Mavromatis K."/>
            <person name="Ivanova N."/>
            <person name="Brettin T."/>
            <person name="Detter J.C."/>
            <person name="Han C."/>
            <person name="Larimer F."/>
            <person name="Land M."/>
            <person name="Hauser L."/>
            <person name="Markowitz V."/>
            <person name="Cheng J.-F."/>
            <person name="Hugenholtz P."/>
            <person name="Woyke T."/>
            <person name="Wu D."/>
            <person name="Tindall B."/>
            <person name="Pomrenke H."/>
            <person name="Brambilla E."/>
            <person name="Klenk H.-P."/>
            <person name="Eisen J.A."/>
        </authorList>
    </citation>
    <scope>NUCLEOTIDE SEQUENCE [LARGE SCALE GENOMIC DNA]</scope>
    <source>
        <strain evidence="17">ATCC BAA-1392 / DSM 18658 / VKM B-2454 / MOB10</strain>
    </source>
</reference>
<keyword evidence="10 13" id="KW-0143">Chaperone</keyword>
<dbReference type="eggNOG" id="COG0706">
    <property type="taxonomic scope" value="Bacteria"/>
</dbReference>
<dbReference type="GO" id="GO:0015031">
    <property type="term" value="P:protein transport"/>
    <property type="evidence" value="ECO:0007669"/>
    <property type="project" value="UniProtKB-KW"/>
</dbReference>
<evidence type="ECO:0000313" key="17">
    <source>
        <dbReference type="Proteomes" id="UP000010798"/>
    </source>
</evidence>
<sequence>MSNEKRLVLFMMLTFLSFLAIQYVMEATGLAPPPKKPQQVQAKLDPAKTNLADATKPGTDQAKEPKKEEQGTDAAKPAKEAKPATPQVAAVPASEMILGSADDKTPEAYHLEVRLKQRGAGVTSIKSSQFDAELDTANPRRKQPRRPLELLIDKANTLPSFALTVRSAKEAKLAATEELDENPEGDLPAARRATEAPLAETLWEVVRDDQGRAVRPITKLNPLTKAKVDGQEILFRTTADDPAVTVTKRFRLFKGEDAFSLTTEFESPEKEQEIVYRLFGPHGIPIEGEWYTSTFRDIFFGQKGSKPTNIVTRAAQDIAKAGAAKFDNTTLPLAFAGIENQYFTIFVEPEGEPRISETVATVIEAKPDAVQKADLSFEILSNPISVGPNHPVSQSYTIYAGPKTQDALTPYGAEGLVAYRKYQWFGIPGASTMARYVIAPLLDHIYALTKQVAGFFGGKKGNYGIAIILLTLLVRMIMFPLGRKQALAAKKMQDLQPLLKEIQEKYKDDKERQTKETFALYKKHGVNPVGGCLPALIQLPIFVGLWQALNNSVHLRHASFLYIQNLAAPDMLFKFPFPGGLPLLGEYFNLLPFLVVSLMLVQTKLFAPPATTPEAEMQQKMMKYMMIFMAFMFYKVPSGLGIYFITSSLWQISERLLLPKVTHATPAAGQSGDDKNPPSGNGGKGGPGGGGRGGNGPAKPPGKLAQLWEKVMDEATKDPTYRKLVSEKDRLEKDQKDKDKGKPRAKPGGRRR</sequence>
<comment type="similarity">
    <text evidence="2 13">Belongs to the OXA1/ALB3/YidC family. Type 1 subfamily.</text>
</comment>
<evidence type="ECO:0000256" key="4">
    <source>
        <dbReference type="ARBA" id="ARBA00022448"/>
    </source>
</evidence>
<dbReference type="Pfam" id="PF02096">
    <property type="entry name" value="60KD_IMP"/>
    <property type="match status" value="1"/>
</dbReference>
<keyword evidence="5 13" id="KW-1003">Cell membrane</keyword>
<dbReference type="RefSeq" id="WP_015244387.1">
    <property type="nucleotide sequence ID" value="NC_019892.1"/>
</dbReference>